<dbReference type="EMBL" id="JAAGMN010009201">
    <property type="protein sequence ID" value="NEE21534.1"/>
    <property type="molecule type" value="Genomic_DNA"/>
</dbReference>
<dbReference type="SUPFAM" id="SSF51569">
    <property type="entry name" value="Aldolase"/>
    <property type="match status" value="1"/>
</dbReference>
<dbReference type="PANTHER" id="PTHR46911:SF1">
    <property type="entry name" value="2-ISOPROPYLMALATE SYNTHASE"/>
    <property type="match status" value="1"/>
</dbReference>
<dbReference type="Gene3D" id="3.20.20.70">
    <property type="entry name" value="Aldolase class I"/>
    <property type="match status" value="1"/>
</dbReference>
<dbReference type="Pfam" id="PF00682">
    <property type="entry name" value="HMGL-like"/>
    <property type="match status" value="1"/>
</dbReference>
<dbReference type="AlphaFoldDB" id="A0A6G3XV61"/>
<sequence length="84" mass="9603">QAREELIERTVESLVGAHRATVHLYNATAPTFRRVVFRGSRDEVKQIAVDGTRLVMEYAEKILGPETIFGYQYSPEIFTDTELD</sequence>
<evidence type="ECO:0000313" key="2">
    <source>
        <dbReference type="EMBL" id="NEE21534.1"/>
    </source>
</evidence>
<dbReference type="GO" id="GO:0003824">
    <property type="term" value="F:catalytic activity"/>
    <property type="evidence" value="ECO:0007669"/>
    <property type="project" value="InterPro"/>
</dbReference>
<feature type="non-terminal residue" evidence="2">
    <location>
        <position position="1"/>
    </location>
</feature>
<evidence type="ECO:0000259" key="1">
    <source>
        <dbReference type="Pfam" id="PF00682"/>
    </source>
</evidence>
<reference evidence="2" key="1">
    <citation type="submission" date="2020-01" db="EMBL/GenBank/DDBJ databases">
        <title>Insect and environment-associated Actinomycetes.</title>
        <authorList>
            <person name="Currrie C."/>
            <person name="Chevrette M."/>
            <person name="Carlson C."/>
            <person name="Stubbendieck R."/>
            <person name="Wendt-Pienkowski E."/>
        </authorList>
    </citation>
    <scope>NUCLEOTIDE SEQUENCE</scope>
    <source>
        <strain evidence="2">SID7499</strain>
    </source>
</reference>
<name>A0A6G3XV61_9ACTN</name>
<accession>A0A6G3XV61</accession>
<feature type="non-terminal residue" evidence="2">
    <location>
        <position position="84"/>
    </location>
</feature>
<gene>
    <name evidence="2" type="ORF">G3M58_85615</name>
</gene>
<feature type="domain" description="Pyruvate carboxyltransferase" evidence="1">
    <location>
        <begin position="1"/>
        <end position="83"/>
    </location>
</feature>
<organism evidence="2">
    <name type="scientific">Streptomyces sp. SID7499</name>
    <dbReference type="NCBI Taxonomy" id="2706086"/>
    <lineage>
        <taxon>Bacteria</taxon>
        <taxon>Bacillati</taxon>
        <taxon>Actinomycetota</taxon>
        <taxon>Actinomycetes</taxon>
        <taxon>Kitasatosporales</taxon>
        <taxon>Streptomycetaceae</taxon>
        <taxon>Streptomyces</taxon>
    </lineage>
</organism>
<dbReference type="PANTHER" id="PTHR46911">
    <property type="match status" value="1"/>
</dbReference>
<dbReference type="InterPro" id="IPR013785">
    <property type="entry name" value="Aldolase_TIM"/>
</dbReference>
<dbReference type="InterPro" id="IPR000891">
    <property type="entry name" value="PYR_CT"/>
</dbReference>
<comment type="caution">
    <text evidence="2">The sequence shown here is derived from an EMBL/GenBank/DDBJ whole genome shotgun (WGS) entry which is preliminary data.</text>
</comment>
<proteinExistence type="predicted"/>
<protein>
    <submittedName>
        <fullName evidence="2">2-isopropylmalate synthase</fullName>
    </submittedName>
</protein>